<evidence type="ECO:0000313" key="3">
    <source>
        <dbReference type="Proteomes" id="UP000665026"/>
    </source>
</evidence>
<dbReference type="GO" id="GO:0004792">
    <property type="term" value="F:thiosulfate-cyanide sulfurtransferase activity"/>
    <property type="evidence" value="ECO:0007669"/>
    <property type="project" value="InterPro"/>
</dbReference>
<dbReference type="SUPFAM" id="SSF53474">
    <property type="entry name" value="alpha/beta-Hydrolases"/>
    <property type="match status" value="1"/>
</dbReference>
<name>A0A975EMY8_9RHOB</name>
<dbReference type="KEGG" id="cact:HZ995_10875"/>
<dbReference type="RefSeq" id="WP_209355679.1">
    <property type="nucleotide sequence ID" value="NZ_CP060010.1"/>
</dbReference>
<gene>
    <name evidence="2" type="ORF">HZ995_10875</name>
</gene>
<accession>A0A975EMY8</accession>
<dbReference type="EMBL" id="CP060010">
    <property type="protein sequence ID" value="QTN34994.1"/>
    <property type="molecule type" value="Genomic_DNA"/>
</dbReference>
<dbReference type="Pfam" id="PF12697">
    <property type="entry name" value="Abhydrolase_6"/>
    <property type="match status" value="1"/>
</dbReference>
<dbReference type="Proteomes" id="UP000665026">
    <property type="component" value="Chromosome"/>
</dbReference>
<dbReference type="InterPro" id="IPR050471">
    <property type="entry name" value="AB_hydrolase"/>
</dbReference>
<evidence type="ECO:0000313" key="2">
    <source>
        <dbReference type="EMBL" id="QTN34994.1"/>
    </source>
</evidence>
<sequence>MANFQTSDGVTIFYTDEGTEEAPVLCLSGLTRNSTDFSYIDGHLPGARLIKMDYRGRGKSDWVEDFTTYSVSREAQDAIELMDHLGLERFAILGTSRGGLIAMTLGAMCMDRLIGVAMNDIGPELDTAGLSAIMGYLGRPPVWKTYAEAAAVRSSVMAGFANVPDSRWREEVEKQHHQTPNGLINTYDPKLRDAVEAASLQAVPDLWPFFTAFAHLPVALIRGANSDLLSATAFERMQKELPDALAVTVADRGHIPFLDEPEALDTLRDWIARLT</sequence>
<dbReference type="AlphaFoldDB" id="A0A975EMY8"/>
<dbReference type="PANTHER" id="PTHR43433:SF5">
    <property type="entry name" value="AB HYDROLASE-1 DOMAIN-CONTAINING PROTEIN"/>
    <property type="match status" value="1"/>
</dbReference>
<protein>
    <submittedName>
        <fullName evidence="2">Alpha/beta hydrolase</fullName>
    </submittedName>
</protein>
<dbReference type="GO" id="GO:0016787">
    <property type="term" value="F:hydrolase activity"/>
    <property type="evidence" value="ECO:0007669"/>
    <property type="project" value="UniProtKB-KW"/>
</dbReference>
<dbReference type="InterPro" id="IPR000073">
    <property type="entry name" value="AB_hydrolase_1"/>
</dbReference>
<evidence type="ECO:0000259" key="1">
    <source>
        <dbReference type="Pfam" id="PF12697"/>
    </source>
</evidence>
<dbReference type="InterPro" id="IPR001307">
    <property type="entry name" value="Thiosulphate_STrfase_CS"/>
</dbReference>
<dbReference type="PROSITE" id="PS00380">
    <property type="entry name" value="RHODANESE_1"/>
    <property type="match status" value="1"/>
</dbReference>
<dbReference type="InterPro" id="IPR029058">
    <property type="entry name" value="AB_hydrolase_fold"/>
</dbReference>
<dbReference type="PANTHER" id="PTHR43433">
    <property type="entry name" value="HYDROLASE, ALPHA/BETA FOLD FAMILY PROTEIN"/>
    <property type="match status" value="1"/>
</dbReference>
<organism evidence="2 3">
    <name type="scientific">Cognatishimia activa</name>
    <dbReference type="NCBI Taxonomy" id="1715691"/>
    <lineage>
        <taxon>Bacteria</taxon>
        <taxon>Pseudomonadati</taxon>
        <taxon>Pseudomonadota</taxon>
        <taxon>Alphaproteobacteria</taxon>
        <taxon>Rhodobacterales</taxon>
        <taxon>Paracoccaceae</taxon>
        <taxon>Cognatishimia</taxon>
    </lineage>
</organism>
<keyword evidence="2" id="KW-0378">Hydrolase</keyword>
<feature type="domain" description="AB hydrolase-1" evidence="1">
    <location>
        <begin position="24"/>
        <end position="264"/>
    </location>
</feature>
<reference evidence="2" key="1">
    <citation type="submission" date="2020-07" db="EMBL/GenBank/DDBJ databases">
        <title>Genome sequences of bacteria associated with the marine, planktonic diatom Thalassiosira profunda strain ECT2AJA-044.</title>
        <authorList>
            <person name="Gargas C.B."/>
            <person name="Roberts W.R."/>
            <person name="Alverson A.J."/>
        </authorList>
    </citation>
    <scope>NUCLEOTIDE SEQUENCE</scope>
    <source>
        <strain evidence="2">ECT2AJA-044</strain>
    </source>
</reference>
<dbReference type="Gene3D" id="3.40.50.1820">
    <property type="entry name" value="alpha/beta hydrolase"/>
    <property type="match status" value="1"/>
</dbReference>
<proteinExistence type="predicted"/>